<keyword evidence="2" id="KW-1185">Reference proteome</keyword>
<proteinExistence type="predicted"/>
<evidence type="ECO:0000313" key="1">
    <source>
        <dbReference type="EMBL" id="GIJ63780.1"/>
    </source>
</evidence>
<accession>A0A8J3ZKS7</accession>
<name>A0A8J3ZKS7_9ACTN</name>
<dbReference type="Proteomes" id="UP000612585">
    <property type="component" value="Unassembled WGS sequence"/>
</dbReference>
<gene>
    <name evidence="1" type="ORF">Vau01_112960</name>
</gene>
<sequence length="85" mass="9626">MDYVKNEFAGPWWDEADVAMAIAVRSGRLRPGAETLAEVIFATADLDYAQPVDVTRQPIFARFAKGCPQLRCEGRPRSSQERRRI</sequence>
<dbReference type="EMBL" id="BOPG01000102">
    <property type="protein sequence ID" value="GIJ63780.1"/>
    <property type="molecule type" value="Genomic_DNA"/>
</dbReference>
<evidence type="ECO:0000313" key="2">
    <source>
        <dbReference type="Proteomes" id="UP000612585"/>
    </source>
</evidence>
<protein>
    <submittedName>
        <fullName evidence="1">Uncharacterized protein</fullName>
    </submittedName>
</protein>
<organism evidence="1 2">
    <name type="scientific">Virgisporangium aurantiacum</name>
    <dbReference type="NCBI Taxonomy" id="175570"/>
    <lineage>
        <taxon>Bacteria</taxon>
        <taxon>Bacillati</taxon>
        <taxon>Actinomycetota</taxon>
        <taxon>Actinomycetes</taxon>
        <taxon>Micromonosporales</taxon>
        <taxon>Micromonosporaceae</taxon>
        <taxon>Virgisporangium</taxon>
    </lineage>
</organism>
<dbReference type="RefSeq" id="WP_204011019.1">
    <property type="nucleotide sequence ID" value="NZ_BOPG01000102.1"/>
</dbReference>
<reference evidence="1" key="1">
    <citation type="submission" date="2021-01" db="EMBL/GenBank/DDBJ databases">
        <title>Whole genome shotgun sequence of Virgisporangium aurantiacum NBRC 16421.</title>
        <authorList>
            <person name="Komaki H."/>
            <person name="Tamura T."/>
        </authorList>
    </citation>
    <scope>NUCLEOTIDE SEQUENCE</scope>
    <source>
        <strain evidence="1">NBRC 16421</strain>
    </source>
</reference>
<comment type="caution">
    <text evidence="1">The sequence shown here is derived from an EMBL/GenBank/DDBJ whole genome shotgun (WGS) entry which is preliminary data.</text>
</comment>
<dbReference type="AlphaFoldDB" id="A0A8J3ZKS7"/>